<dbReference type="SUPFAM" id="SSF48403">
    <property type="entry name" value="Ankyrin repeat"/>
    <property type="match status" value="1"/>
</dbReference>
<name>A0A9W9KPI9_9EURO</name>
<keyword evidence="1" id="KW-0677">Repeat</keyword>
<feature type="repeat" description="ANK" evidence="3">
    <location>
        <begin position="273"/>
        <end position="299"/>
    </location>
</feature>
<dbReference type="AlphaFoldDB" id="A0A9W9KPI9"/>
<feature type="compositionally biased region" description="Polar residues" evidence="4">
    <location>
        <begin position="57"/>
        <end position="70"/>
    </location>
</feature>
<keyword evidence="2 3" id="KW-0040">ANK repeat</keyword>
<feature type="compositionally biased region" description="Polar residues" evidence="4">
    <location>
        <begin position="28"/>
        <end position="47"/>
    </location>
</feature>
<evidence type="ECO:0000256" key="1">
    <source>
        <dbReference type="ARBA" id="ARBA00022737"/>
    </source>
</evidence>
<evidence type="ECO:0000256" key="2">
    <source>
        <dbReference type="ARBA" id="ARBA00023043"/>
    </source>
</evidence>
<dbReference type="Pfam" id="PF12796">
    <property type="entry name" value="Ank_2"/>
    <property type="match status" value="1"/>
</dbReference>
<dbReference type="InterPro" id="IPR002110">
    <property type="entry name" value="Ankyrin_rpt"/>
</dbReference>
<feature type="repeat" description="ANK" evidence="3">
    <location>
        <begin position="204"/>
        <end position="236"/>
    </location>
</feature>
<comment type="caution">
    <text evidence="5">The sequence shown here is derived from an EMBL/GenBank/DDBJ whole genome shotgun (WGS) entry which is preliminary data.</text>
</comment>
<dbReference type="SMART" id="SM00248">
    <property type="entry name" value="ANK"/>
    <property type="match status" value="4"/>
</dbReference>
<feature type="region of interest" description="Disordered" evidence="4">
    <location>
        <begin position="1"/>
        <end position="80"/>
    </location>
</feature>
<protein>
    <submittedName>
        <fullName evidence="5">Uncharacterized protein</fullName>
    </submittedName>
</protein>
<dbReference type="Pfam" id="PF00023">
    <property type="entry name" value="Ank"/>
    <property type="match status" value="1"/>
</dbReference>
<reference evidence="5" key="2">
    <citation type="journal article" date="2023" name="IMA Fungus">
        <title>Comparative genomic study of the Penicillium genus elucidates a diverse pangenome and 15 lateral gene transfer events.</title>
        <authorList>
            <person name="Petersen C."/>
            <person name="Sorensen T."/>
            <person name="Nielsen M.R."/>
            <person name="Sondergaard T.E."/>
            <person name="Sorensen J.L."/>
            <person name="Fitzpatrick D.A."/>
            <person name="Frisvad J.C."/>
            <person name="Nielsen K.L."/>
        </authorList>
    </citation>
    <scope>NUCLEOTIDE SEQUENCE</scope>
    <source>
        <strain evidence="5">IBT 30069</strain>
    </source>
</reference>
<feature type="repeat" description="ANK" evidence="3">
    <location>
        <begin position="237"/>
        <end position="259"/>
    </location>
</feature>
<reference evidence="5" key="1">
    <citation type="submission" date="2022-11" db="EMBL/GenBank/DDBJ databases">
        <authorList>
            <person name="Petersen C."/>
        </authorList>
    </citation>
    <scope>NUCLEOTIDE SEQUENCE</scope>
    <source>
        <strain evidence="5">IBT 30069</strain>
    </source>
</reference>
<keyword evidence="6" id="KW-1185">Reference proteome</keyword>
<proteinExistence type="predicted"/>
<evidence type="ECO:0000256" key="3">
    <source>
        <dbReference type="PROSITE-ProRule" id="PRU00023"/>
    </source>
</evidence>
<gene>
    <name evidence="5" type="ORF">N7456_001632</name>
</gene>
<feature type="repeat" description="ANK" evidence="3">
    <location>
        <begin position="170"/>
        <end position="192"/>
    </location>
</feature>
<dbReference type="InterPro" id="IPR036770">
    <property type="entry name" value="Ankyrin_rpt-contain_sf"/>
</dbReference>
<dbReference type="PROSITE" id="PS50297">
    <property type="entry name" value="ANK_REP_REGION"/>
    <property type="match status" value="4"/>
</dbReference>
<dbReference type="PRINTS" id="PR01415">
    <property type="entry name" value="ANKYRIN"/>
</dbReference>
<sequence length="305" mass="32784">MSSAARSSGFPEGTKRRRRAPNELVWTQPRTISPSLHTNARTISASPDVSAHKNPTIKHSSQPKQPQAANMTGYLSPCSQPSNIPDMADWKMNHEFLDFAGPTDDAMVQNLFMSDESLFSTPQSMDSHSFSMGMDTGFMDPSVAGMLNDGMDGLDPSIAADPRLSVSGLSGFSAIHLAAHFGKLSIIHLLLSVCPEDVDLLNHEGQTPLHIAASEGHIELIPELLRAGSNALMQDAEGRTALHLAVLKGHSDVVRLLLDDNQGQAMVRIPDSAGRTSLHQAVMQESGQAVRLMLERGADPRAPLG</sequence>
<evidence type="ECO:0000313" key="6">
    <source>
        <dbReference type="Proteomes" id="UP001149165"/>
    </source>
</evidence>
<evidence type="ECO:0000313" key="5">
    <source>
        <dbReference type="EMBL" id="KAJ5113098.1"/>
    </source>
</evidence>
<dbReference type="OrthoDB" id="366390at2759"/>
<dbReference type="EMBL" id="JAPQKH010000002">
    <property type="protein sequence ID" value="KAJ5113098.1"/>
    <property type="molecule type" value="Genomic_DNA"/>
</dbReference>
<dbReference type="PROSITE" id="PS50088">
    <property type="entry name" value="ANK_REPEAT"/>
    <property type="match status" value="4"/>
</dbReference>
<organism evidence="5 6">
    <name type="scientific">Penicillium angulare</name>
    <dbReference type="NCBI Taxonomy" id="116970"/>
    <lineage>
        <taxon>Eukaryota</taxon>
        <taxon>Fungi</taxon>
        <taxon>Dikarya</taxon>
        <taxon>Ascomycota</taxon>
        <taxon>Pezizomycotina</taxon>
        <taxon>Eurotiomycetes</taxon>
        <taxon>Eurotiomycetidae</taxon>
        <taxon>Eurotiales</taxon>
        <taxon>Aspergillaceae</taxon>
        <taxon>Penicillium</taxon>
    </lineage>
</organism>
<dbReference type="Proteomes" id="UP001149165">
    <property type="component" value="Unassembled WGS sequence"/>
</dbReference>
<dbReference type="PANTHER" id="PTHR24198:SF165">
    <property type="entry name" value="ANKYRIN REPEAT-CONTAINING PROTEIN-RELATED"/>
    <property type="match status" value="1"/>
</dbReference>
<evidence type="ECO:0000256" key="4">
    <source>
        <dbReference type="SAM" id="MobiDB-lite"/>
    </source>
</evidence>
<dbReference type="PANTHER" id="PTHR24198">
    <property type="entry name" value="ANKYRIN REPEAT AND PROTEIN KINASE DOMAIN-CONTAINING PROTEIN"/>
    <property type="match status" value="1"/>
</dbReference>
<accession>A0A9W9KPI9</accession>
<dbReference type="Gene3D" id="1.25.40.20">
    <property type="entry name" value="Ankyrin repeat-containing domain"/>
    <property type="match status" value="1"/>
</dbReference>